<dbReference type="RefSeq" id="XP_044557672.1">
    <property type="nucleotide sequence ID" value="XM_044712704.1"/>
</dbReference>
<feature type="region of interest" description="Disordered" evidence="1">
    <location>
        <begin position="99"/>
        <end position="133"/>
    </location>
</feature>
<proteinExistence type="predicted"/>
<protein>
    <submittedName>
        <fullName evidence="2">Uncharacterized protein</fullName>
    </submittedName>
</protein>
<evidence type="ECO:0000313" key="3">
    <source>
        <dbReference type="Proteomes" id="UP000444721"/>
    </source>
</evidence>
<evidence type="ECO:0000256" key="1">
    <source>
        <dbReference type="SAM" id="MobiDB-lite"/>
    </source>
</evidence>
<dbReference type="Proteomes" id="UP000444721">
    <property type="component" value="Unassembled WGS sequence"/>
</dbReference>
<organism evidence="2 3">
    <name type="scientific">Naegleria fowleri</name>
    <name type="common">Brain eating amoeba</name>
    <dbReference type="NCBI Taxonomy" id="5763"/>
    <lineage>
        <taxon>Eukaryota</taxon>
        <taxon>Discoba</taxon>
        <taxon>Heterolobosea</taxon>
        <taxon>Tetramitia</taxon>
        <taxon>Eutetramitia</taxon>
        <taxon>Vahlkampfiidae</taxon>
        <taxon>Naegleria</taxon>
    </lineage>
</organism>
<dbReference type="VEuPathDB" id="AmoebaDB:NfTy_010320"/>
<name>A0A6A5BIT8_NAEFO</name>
<dbReference type="GeneID" id="68116028"/>
<reference evidence="2 3" key="1">
    <citation type="journal article" date="2019" name="Sci. Rep.">
        <title>Nanopore sequencing improves the draft genome of the human pathogenic amoeba Naegleria fowleri.</title>
        <authorList>
            <person name="Liechti N."/>
            <person name="Schurch N."/>
            <person name="Bruggmann R."/>
            <person name="Wittwer M."/>
        </authorList>
    </citation>
    <scope>NUCLEOTIDE SEQUENCE [LARGE SCALE GENOMIC DNA]</scope>
    <source>
        <strain evidence="2 3">ATCC 30894</strain>
    </source>
</reference>
<dbReference type="VEuPathDB" id="AmoebaDB:FDP41_008811"/>
<dbReference type="EMBL" id="VFQX01000064">
    <property type="protein sequence ID" value="KAF0972959.1"/>
    <property type="molecule type" value="Genomic_DNA"/>
</dbReference>
<sequence>MSIQWPFVTANVPTFQQQVTETLDQRPPVEQAPNQHSLIDALVETPSFSNEGETGSFETSSVVALMENYGNIEQCENDELSLFEDDELKQLLFDEQEDWNKELFSSDPETTEETEEDASCITHHAQNQSPFLD</sequence>
<dbReference type="VEuPathDB" id="AmoebaDB:NF0131510"/>
<feature type="compositionally biased region" description="Acidic residues" evidence="1">
    <location>
        <begin position="109"/>
        <end position="118"/>
    </location>
</feature>
<comment type="caution">
    <text evidence="2">The sequence shown here is derived from an EMBL/GenBank/DDBJ whole genome shotgun (WGS) entry which is preliminary data.</text>
</comment>
<evidence type="ECO:0000313" key="2">
    <source>
        <dbReference type="EMBL" id="KAF0972959.1"/>
    </source>
</evidence>
<dbReference type="AlphaFoldDB" id="A0A6A5BIT8"/>
<accession>A0A6A5BIT8</accession>
<feature type="compositionally biased region" description="Polar residues" evidence="1">
    <location>
        <begin position="124"/>
        <end position="133"/>
    </location>
</feature>
<keyword evidence="3" id="KW-1185">Reference proteome</keyword>
<gene>
    <name evidence="2" type="ORF">FDP41_008811</name>
</gene>